<evidence type="ECO:0000313" key="2">
    <source>
        <dbReference type="EMBL" id="MFC6906543.1"/>
    </source>
</evidence>
<name>A0ABD5V8D2_9EURY</name>
<feature type="transmembrane region" description="Helical" evidence="1">
    <location>
        <begin position="59"/>
        <end position="79"/>
    </location>
</feature>
<keyword evidence="3" id="KW-1185">Reference proteome</keyword>
<feature type="transmembrane region" description="Helical" evidence="1">
    <location>
        <begin position="36"/>
        <end position="53"/>
    </location>
</feature>
<reference evidence="2 3" key="1">
    <citation type="journal article" date="2019" name="Int. J. Syst. Evol. Microbiol.">
        <title>The Global Catalogue of Microorganisms (GCM) 10K type strain sequencing project: providing services to taxonomists for standard genome sequencing and annotation.</title>
        <authorList>
            <consortium name="The Broad Institute Genomics Platform"/>
            <consortium name="The Broad Institute Genome Sequencing Center for Infectious Disease"/>
            <person name="Wu L."/>
            <person name="Ma J."/>
        </authorList>
    </citation>
    <scope>NUCLEOTIDE SEQUENCE [LARGE SCALE GENOMIC DNA]</scope>
    <source>
        <strain evidence="2 3">CGMCC 1.3240</strain>
    </source>
</reference>
<keyword evidence="1" id="KW-1133">Transmembrane helix</keyword>
<dbReference type="AlphaFoldDB" id="A0ABD5V8D2"/>
<keyword evidence="1" id="KW-0472">Membrane</keyword>
<evidence type="ECO:0000256" key="1">
    <source>
        <dbReference type="SAM" id="Phobius"/>
    </source>
</evidence>
<organism evidence="2 3">
    <name type="scientific">Halalkalicoccus tibetensis</name>
    <dbReference type="NCBI Taxonomy" id="175632"/>
    <lineage>
        <taxon>Archaea</taxon>
        <taxon>Methanobacteriati</taxon>
        <taxon>Methanobacteriota</taxon>
        <taxon>Stenosarchaea group</taxon>
        <taxon>Halobacteria</taxon>
        <taxon>Halobacteriales</taxon>
        <taxon>Halococcaceae</taxon>
        <taxon>Halalkalicoccus</taxon>
    </lineage>
</organism>
<evidence type="ECO:0000313" key="3">
    <source>
        <dbReference type="Proteomes" id="UP001596312"/>
    </source>
</evidence>
<sequence length="93" mass="9999">MRDQATGRATCQRCRHDLAPDEEACPECRFSPRRDCRRVGTVVLAVAVAGSPAAPLHPWVLLAVSIAWAIALCLLVLSLRTSPGANGRAPFFS</sequence>
<accession>A0ABD5V8D2</accession>
<gene>
    <name evidence="2" type="ORF">ACFQGH_15205</name>
</gene>
<dbReference type="RefSeq" id="WP_340605115.1">
    <property type="nucleotide sequence ID" value="NZ_JBBMXV010000004.1"/>
</dbReference>
<keyword evidence="1" id="KW-0812">Transmembrane</keyword>
<dbReference type="Proteomes" id="UP001596312">
    <property type="component" value="Unassembled WGS sequence"/>
</dbReference>
<dbReference type="EMBL" id="JBHSXQ010000004">
    <property type="protein sequence ID" value="MFC6906543.1"/>
    <property type="molecule type" value="Genomic_DNA"/>
</dbReference>
<proteinExistence type="predicted"/>
<protein>
    <recommendedName>
        <fullName evidence="4">Zinc-ribbon domain-containing protein</fullName>
    </recommendedName>
</protein>
<evidence type="ECO:0008006" key="4">
    <source>
        <dbReference type="Google" id="ProtNLM"/>
    </source>
</evidence>
<comment type="caution">
    <text evidence="2">The sequence shown here is derived from an EMBL/GenBank/DDBJ whole genome shotgun (WGS) entry which is preliminary data.</text>
</comment>